<feature type="compositionally biased region" description="Polar residues" evidence="1">
    <location>
        <begin position="145"/>
        <end position="155"/>
    </location>
</feature>
<protein>
    <submittedName>
        <fullName evidence="2">Uncharacterized protein</fullName>
    </submittedName>
</protein>
<name>A0AAD8YES7_9STRA</name>
<feature type="compositionally biased region" description="Polar residues" evidence="1">
    <location>
        <begin position="176"/>
        <end position="188"/>
    </location>
</feature>
<evidence type="ECO:0000313" key="3">
    <source>
        <dbReference type="Proteomes" id="UP001224775"/>
    </source>
</evidence>
<feature type="region of interest" description="Disordered" evidence="1">
    <location>
        <begin position="143"/>
        <end position="233"/>
    </location>
</feature>
<dbReference type="Proteomes" id="UP001224775">
    <property type="component" value="Unassembled WGS sequence"/>
</dbReference>
<organism evidence="2 3">
    <name type="scientific">Skeletonema marinoi</name>
    <dbReference type="NCBI Taxonomy" id="267567"/>
    <lineage>
        <taxon>Eukaryota</taxon>
        <taxon>Sar</taxon>
        <taxon>Stramenopiles</taxon>
        <taxon>Ochrophyta</taxon>
        <taxon>Bacillariophyta</taxon>
        <taxon>Coscinodiscophyceae</taxon>
        <taxon>Thalassiosirophycidae</taxon>
        <taxon>Thalassiosirales</taxon>
        <taxon>Skeletonemataceae</taxon>
        <taxon>Skeletonema</taxon>
        <taxon>Skeletonema marinoi-dohrnii complex</taxon>
    </lineage>
</organism>
<evidence type="ECO:0000256" key="1">
    <source>
        <dbReference type="SAM" id="MobiDB-lite"/>
    </source>
</evidence>
<dbReference type="EMBL" id="JATAAI010000008">
    <property type="protein sequence ID" value="KAK1743881.1"/>
    <property type="molecule type" value="Genomic_DNA"/>
</dbReference>
<feature type="compositionally biased region" description="Polar residues" evidence="1">
    <location>
        <begin position="215"/>
        <end position="233"/>
    </location>
</feature>
<accession>A0AAD8YES7</accession>
<dbReference type="AlphaFoldDB" id="A0AAD8YES7"/>
<sequence length="233" mass="26437">MDQVDQVSDEDWDVMKAMISTQIDSMPKDVTVESLRKRGSLECIAQQIKRGDDNPSARLQAWYLAMLEIEVTSKPLGLQKINYLFNHHAKEGLKSFVLDTTMTQTSADADDDEWKRRSIIANLEGKPNLSVVERQQLWQAKKESALNNMRQQEQTKAARERKMSAPDLTKSRKSFMGTSKLQKQSGQKRSGDDGYLNNITNQSGGKNKRIRTDSKMSTAPKSQSQAARRQSLR</sequence>
<comment type="caution">
    <text evidence="2">The sequence shown here is derived from an EMBL/GenBank/DDBJ whole genome shotgun (WGS) entry which is preliminary data.</text>
</comment>
<gene>
    <name evidence="2" type="ORF">QTG54_005478</name>
</gene>
<evidence type="ECO:0000313" key="2">
    <source>
        <dbReference type="EMBL" id="KAK1743881.1"/>
    </source>
</evidence>
<proteinExistence type="predicted"/>
<keyword evidence="3" id="KW-1185">Reference proteome</keyword>
<reference evidence="2" key="1">
    <citation type="submission" date="2023-06" db="EMBL/GenBank/DDBJ databases">
        <title>Survivors Of The Sea: Transcriptome response of Skeletonema marinoi to long-term dormancy.</title>
        <authorList>
            <person name="Pinder M.I.M."/>
            <person name="Kourtchenko O."/>
            <person name="Robertson E.K."/>
            <person name="Larsson T."/>
            <person name="Maumus F."/>
            <person name="Osuna-Cruz C.M."/>
            <person name="Vancaester E."/>
            <person name="Stenow R."/>
            <person name="Vandepoele K."/>
            <person name="Ploug H."/>
            <person name="Bruchert V."/>
            <person name="Godhe A."/>
            <person name="Topel M."/>
        </authorList>
    </citation>
    <scope>NUCLEOTIDE SEQUENCE</scope>
    <source>
        <strain evidence="2">R05AC</strain>
    </source>
</reference>